<dbReference type="InterPro" id="IPR051908">
    <property type="entry name" value="Ribosomal_N-acetyltransferase"/>
</dbReference>
<dbReference type="InterPro" id="IPR000182">
    <property type="entry name" value="GNAT_dom"/>
</dbReference>
<dbReference type="Proteomes" id="UP001239462">
    <property type="component" value="Unassembled WGS sequence"/>
</dbReference>
<dbReference type="InterPro" id="IPR016181">
    <property type="entry name" value="Acyl_CoA_acyltransferase"/>
</dbReference>
<feature type="domain" description="N-acetyltransferase" evidence="1">
    <location>
        <begin position="24"/>
        <end position="171"/>
    </location>
</feature>
<dbReference type="PROSITE" id="PS51186">
    <property type="entry name" value="GNAT"/>
    <property type="match status" value="1"/>
</dbReference>
<evidence type="ECO:0000313" key="2">
    <source>
        <dbReference type="EMBL" id="MDM4017443.1"/>
    </source>
</evidence>
<proteinExistence type="predicted"/>
<dbReference type="EMBL" id="JASZZN010000014">
    <property type="protein sequence ID" value="MDM4017443.1"/>
    <property type="molecule type" value="Genomic_DNA"/>
</dbReference>
<dbReference type="RefSeq" id="WP_149494818.1">
    <property type="nucleotide sequence ID" value="NZ_JASZZN010000014.1"/>
</dbReference>
<accession>A0ABT7PLR5</accession>
<dbReference type="Gene3D" id="3.40.630.30">
    <property type="match status" value="1"/>
</dbReference>
<keyword evidence="2" id="KW-0808">Transferase</keyword>
<protein>
    <submittedName>
        <fullName evidence="2">GNAT family N-acetyltransferase</fullName>
        <ecNumber evidence="2">2.3.1.-</ecNumber>
    </submittedName>
</protein>
<dbReference type="Pfam" id="PF13302">
    <property type="entry name" value="Acetyltransf_3"/>
    <property type="match status" value="1"/>
</dbReference>
<gene>
    <name evidence="2" type="ORF">QTN89_18485</name>
</gene>
<comment type="caution">
    <text evidence="2">The sequence shown here is derived from an EMBL/GenBank/DDBJ whole genome shotgun (WGS) entry which is preliminary data.</text>
</comment>
<sequence length="176" mass="20264">MFHRDVDEQIRLQLAMPFHADQLFELTDRNRDFLRPWLGWIDATRGPDDSRTFLSIQLDRFGKGQALTTMIYFDGLLVGVAGYHSIDQANRVGCLGYWLDQGHTGNGIMTRVVQDLVNAGRECYSLGRIEIRCSTENERSRSVAQRLGFMHRGTCRHAEKVGDVWHDHDVYVHENV</sequence>
<keyword evidence="3" id="KW-1185">Reference proteome</keyword>
<dbReference type="PANTHER" id="PTHR43441">
    <property type="entry name" value="RIBOSOMAL-PROTEIN-SERINE ACETYLTRANSFERASE"/>
    <property type="match status" value="1"/>
</dbReference>
<reference evidence="2 3" key="1">
    <citation type="submission" date="2023-06" db="EMBL/GenBank/DDBJ databases">
        <title>Roseiconus lacunae JC819 isolated from Gulf of Mannar region, Tamil Nadu.</title>
        <authorList>
            <person name="Pk S."/>
            <person name="Ch S."/>
            <person name="Ch V.R."/>
        </authorList>
    </citation>
    <scope>NUCLEOTIDE SEQUENCE [LARGE SCALE GENOMIC DNA]</scope>
    <source>
        <strain evidence="2 3">JC819</strain>
    </source>
</reference>
<name>A0ABT7PLR5_9BACT</name>
<organism evidence="2 3">
    <name type="scientific">Roseiconus lacunae</name>
    <dbReference type="NCBI Taxonomy" id="2605694"/>
    <lineage>
        <taxon>Bacteria</taxon>
        <taxon>Pseudomonadati</taxon>
        <taxon>Planctomycetota</taxon>
        <taxon>Planctomycetia</taxon>
        <taxon>Pirellulales</taxon>
        <taxon>Pirellulaceae</taxon>
        <taxon>Roseiconus</taxon>
    </lineage>
</organism>
<evidence type="ECO:0000313" key="3">
    <source>
        <dbReference type="Proteomes" id="UP001239462"/>
    </source>
</evidence>
<dbReference type="PANTHER" id="PTHR43441:SF12">
    <property type="entry name" value="RIBOSOMAL N-ACETYLTRANSFERASE YDAF-RELATED"/>
    <property type="match status" value="1"/>
</dbReference>
<dbReference type="SUPFAM" id="SSF55729">
    <property type="entry name" value="Acyl-CoA N-acyltransferases (Nat)"/>
    <property type="match status" value="1"/>
</dbReference>
<dbReference type="GO" id="GO:0016746">
    <property type="term" value="F:acyltransferase activity"/>
    <property type="evidence" value="ECO:0007669"/>
    <property type="project" value="UniProtKB-KW"/>
</dbReference>
<evidence type="ECO:0000259" key="1">
    <source>
        <dbReference type="PROSITE" id="PS51186"/>
    </source>
</evidence>
<dbReference type="EC" id="2.3.1.-" evidence="2"/>
<keyword evidence="2" id="KW-0012">Acyltransferase</keyword>